<evidence type="ECO:0000313" key="7">
    <source>
        <dbReference type="EMBL" id="MBY9076483.1"/>
    </source>
</evidence>
<dbReference type="InterPro" id="IPR049064">
    <property type="entry name" value="NAD_Glu_DH_ACT3"/>
</dbReference>
<feature type="domain" description="NAD-specific glutamate dehydrogenase C-terminal" evidence="3">
    <location>
        <begin position="1283"/>
        <end position="1619"/>
    </location>
</feature>
<name>A0ABS7RN50_9ACTN</name>
<gene>
    <name evidence="7" type="ORF">K1X13_16735</name>
</gene>
<feature type="domain" description="NAD-glutamate dehydrogenase N-terminal ACT1" evidence="4">
    <location>
        <begin position="38"/>
        <end position="188"/>
    </location>
</feature>
<dbReference type="InterPro" id="IPR049058">
    <property type="entry name" value="NAD_Glu_DH_HM2"/>
</dbReference>
<dbReference type="PANTHER" id="PTHR43403:SF1">
    <property type="entry name" value="NAD-SPECIFIC GLUTAMATE DEHYDROGENASE"/>
    <property type="match status" value="1"/>
</dbReference>
<dbReference type="InterPro" id="IPR048381">
    <property type="entry name" value="GDH_C"/>
</dbReference>
<dbReference type="InterPro" id="IPR049059">
    <property type="entry name" value="NAD_Glu_DH_HM1"/>
</dbReference>
<dbReference type="Pfam" id="PF21075">
    <property type="entry name" value="GDH_ACT1"/>
    <property type="match status" value="1"/>
</dbReference>
<feature type="coiled-coil region" evidence="1">
    <location>
        <begin position="181"/>
        <end position="219"/>
    </location>
</feature>
<feature type="domain" description="NAD-glutamate dehydrogenase catalytic" evidence="2">
    <location>
        <begin position="741"/>
        <end position="1237"/>
    </location>
</feature>
<keyword evidence="8" id="KW-1185">Reference proteome</keyword>
<dbReference type="InterPro" id="IPR046346">
    <property type="entry name" value="Aminoacid_DH-like_N_sf"/>
</dbReference>
<dbReference type="InterPro" id="IPR028971">
    <property type="entry name" value="NAD-GDH_cat"/>
</dbReference>
<sequence length="1625" mass="181386">MRTTLDESKDELIDKAAELAATRKGAGGPPGSTSAQYLRSYYRHVAAEDVVERSDVDLYGAAMSHYKLAANRPQGTANIRVFTPTVSEHGWAANGHTVVEVVTDDMPFLVDSVTMELNEQNRFVHMVVHPQLLVRRDLTGDLQEIHTSEEQDGPGRDMPHDVFRESWMHIEIDRETEPEQLEAVEAALAKVLRDVREAVEDWERMHQQALAIVDDLEKDPPPLPDAELEEGKALLHWLADDHFTFLGYREYRLSREGDDEVLRAVPGTGFGILRADQDMSKSFGKLPPLVKAKAREKTLLVLAKANSKSTVHRSVYLDYIGVKVFDHAGEVVGERRFLGLFSSAAYTESLTRIPVIRKKAQQVIDQAGFDPLSHTGKALMDVLETYPRDELFQTPVEELVPIAEAVLHTRERRQLRLFVRRDVYGRFLSCLVYLPRDRYTTAVRERVAHILKTQLRGESLEYTARVSESMLARLHFVVRPVKGELIGDFDQADLERRLAEAARSWRDDFTAAVTAEYGEEKGSRLGRMYADSFPEAYKEDYPPRTGSVDLGRLEAIEGEEGVALSLYERMDAVAGEARLKVFRIGPPLSLSEVLPILSTMGVEVVDERPYELEGLPRQSYIYDFGLRYQRSLPHGARELFQDTVNAVWDGLDESDGFNALVLAAGLTWRQATVLRAYAKYMRQGGTPFAQDYIEDALRNNVDITRYLVRLFEARFDPGRNGDLSATGESRSAAMEDLEDRIQRALEDVASLDHDRILRSYLTAIKATLRTNYYQHDASGAPKSYISFKLEPKAIPELPEPRPRFEIFVYSPRVEGVHLRFGAVARGGLRWSDRRDDFRTEVLGLVKAQMVKNAVIVPVGAKGGFFCKQLPDPSDRDAWMAEGIACYKTFISGLLDITDNLVGGQNVPPPRVVRHDSDDSYLVVAADKGTATFSDIANGVSKDYGFWLGDAFASGGSAGYDHKAMGITARGAWVSVQRHFREMGIDCQSEDFTAVGIGDMSGDVFGNGMLLSQHIRLVAAFDHRDIFLDPDPDAATSYAERRRLFDLPRSSWQDYDRSLISQGGGVFPRSLKSIPLSTQVRRALGIEEEVAAMTPAELMRAILLAKVDLLWNGGIGTYVKSAVETNADVGDKANDPIRVDGGDLRSRCVGEGGNLGLTQRGRIEYARAGGRINTDFIDNSAGVDTSDHEVNIKILLDRVVANGDLTGKQRNDLLASMTDEVGELVLVDNYEQNIALANAEAQAPGLLHVHEDWVRRLERRGLLNRDLEFLPSRKQVADRIERKRGLTAPELSVLLAYTKIVLADELLDSGLPDDPFLRGELFSYFPSKMRHGYRPQMNDHPLRREIIVTQIVNELVNGAGITYFHRLSGETNASAEEITRANFLAREIYGSPALLEEIATYDNKIDAPVQTRMRIEARTLVERASRWLLNNRRAPMDSEAVVDYFGVVTQQVMRALPELLTGRELDAFESRRKELVAASVPDELATNVAVLPPAYAILGVIDTAKRDGLDPVEVARVHFALGERLGLSILVTRILALPRNDRWQTMARAALRDELHTVHAQLTAQVLAETASGDHAPRRVADWEEQDQVAVTRAVSTLAEICSDDRADLARLSVGLRVVRTLLATP</sequence>
<dbReference type="Proteomes" id="UP000754710">
    <property type="component" value="Unassembled WGS sequence"/>
</dbReference>
<evidence type="ECO:0000259" key="2">
    <source>
        <dbReference type="Pfam" id="PF05088"/>
    </source>
</evidence>
<dbReference type="Pfam" id="PF21076">
    <property type="entry name" value="GDH_ACT2"/>
    <property type="match status" value="1"/>
</dbReference>
<dbReference type="RefSeq" id="WP_221026284.1">
    <property type="nucleotide sequence ID" value="NZ_JAIEZQ010000003.1"/>
</dbReference>
<dbReference type="InterPro" id="IPR036291">
    <property type="entry name" value="NAD(P)-bd_dom_sf"/>
</dbReference>
<evidence type="ECO:0000313" key="8">
    <source>
        <dbReference type="Proteomes" id="UP000754710"/>
    </source>
</evidence>
<dbReference type="Pfam" id="PF21073">
    <property type="entry name" value="GDH_HM1"/>
    <property type="match status" value="1"/>
</dbReference>
<comment type="caution">
    <text evidence="7">The sequence shown here is derived from an EMBL/GenBank/DDBJ whole genome shotgun (WGS) entry which is preliminary data.</text>
</comment>
<organism evidence="7 8">
    <name type="scientific">Nocardioides jiangsuensis</name>
    <dbReference type="NCBI Taxonomy" id="2866161"/>
    <lineage>
        <taxon>Bacteria</taxon>
        <taxon>Bacillati</taxon>
        <taxon>Actinomycetota</taxon>
        <taxon>Actinomycetes</taxon>
        <taxon>Propionibacteriales</taxon>
        <taxon>Nocardioidaceae</taxon>
        <taxon>Nocardioides</taxon>
    </lineage>
</organism>
<dbReference type="InterPro" id="IPR049056">
    <property type="entry name" value="NAD_Glu_DH_HM3"/>
</dbReference>
<dbReference type="InterPro" id="IPR049062">
    <property type="entry name" value="NAD_Glu_DH_ACT2"/>
</dbReference>
<proteinExistence type="predicted"/>
<dbReference type="Pfam" id="PF21074">
    <property type="entry name" value="GDH_C"/>
    <property type="match status" value="1"/>
</dbReference>
<dbReference type="Pfam" id="PF21079">
    <property type="entry name" value="GDH_HM2"/>
    <property type="match status" value="1"/>
</dbReference>
<feature type="domain" description="NAD-glutamate dehydrogenase ACT2" evidence="5">
    <location>
        <begin position="416"/>
        <end position="505"/>
    </location>
</feature>
<dbReference type="EMBL" id="JAIEZQ010000003">
    <property type="protein sequence ID" value="MBY9076483.1"/>
    <property type="molecule type" value="Genomic_DNA"/>
</dbReference>
<feature type="domain" description="NAD-glutamate dehydrogenase ACT3" evidence="6">
    <location>
        <begin position="562"/>
        <end position="631"/>
    </location>
</feature>
<reference evidence="7 8" key="1">
    <citation type="submission" date="2021-08" db="EMBL/GenBank/DDBJ databases">
        <title>Nocardioides bacterium WL0053 sp. nov., isolated from the sediment.</title>
        <authorList>
            <person name="Wang L."/>
            <person name="Zhang D."/>
            <person name="Zhang A."/>
        </authorList>
    </citation>
    <scope>NUCLEOTIDE SEQUENCE [LARGE SCALE GENOMIC DNA]</scope>
    <source>
        <strain evidence="7 8">WL0053</strain>
    </source>
</reference>
<dbReference type="Pfam" id="PF05088">
    <property type="entry name" value="Bac_GDH_CD"/>
    <property type="match status" value="1"/>
</dbReference>
<dbReference type="InterPro" id="IPR024727">
    <property type="entry name" value="NAD_Glu_DH_N_ACT1"/>
</dbReference>
<dbReference type="PIRSF" id="PIRSF036761">
    <property type="entry name" value="GDH_Mll4104"/>
    <property type="match status" value="1"/>
</dbReference>
<evidence type="ECO:0000259" key="4">
    <source>
        <dbReference type="Pfam" id="PF21075"/>
    </source>
</evidence>
<dbReference type="PANTHER" id="PTHR43403">
    <property type="entry name" value="NAD-SPECIFIC GLUTAMATE DEHYDROGENASE"/>
    <property type="match status" value="1"/>
</dbReference>
<dbReference type="Pfam" id="PF21078">
    <property type="entry name" value="GDH_HM3"/>
    <property type="match status" value="1"/>
</dbReference>
<dbReference type="SUPFAM" id="SSF51735">
    <property type="entry name" value="NAD(P)-binding Rossmann-fold domains"/>
    <property type="match status" value="1"/>
</dbReference>
<dbReference type="Pfam" id="PF21077">
    <property type="entry name" value="GDH_ACT3"/>
    <property type="match status" value="1"/>
</dbReference>
<evidence type="ECO:0000259" key="3">
    <source>
        <dbReference type="Pfam" id="PF21074"/>
    </source>
</evidence>
<protein>
    <submittedName>
        <fullName evidence="7">NAD-glutamate dehydrogenase</fullName>
    </submittedName>
</protein>
<evidence type="ECO:0000259" key="5">
    <source>
        <dbReference type="Pfam" id="PF21076"/>
    </source>
</evidence>
<evidence type="ECO:0000256" key="1">
    <source>
        <dbReference type="SAM" id="Coils"/>
    </source>
</evidence>
<keyword evidence="1" id="KW-0175">Coiled coil</keyword>
<evidence type="ECO:0000259" key="6">
    <source>
        <dbReference type="Pfam" id="PF21077"/>
    </source>
</evidence>
<accession>A0ABS7RN50</accession>
<dbReference type="InterPro" id="IPR007780">
    <property type="entry name" value="NAD_Glu_DH_bac"/>
</dbReference>
<dbReference type="SUPFAM" id="SSF53223">
    <property type="entry name" value="Aminoacid dehydrogenase-like, N-terminal domain"/>
    <property type="match status" value="1"/>
</dbReference>